<dbReference type="Pfam" id="PF13246">
    <property type="entry name" value="Cation_ATPase"/>
    <property type="match status" value="1"/>
</dbReference>
<dbReference type="PRINTS" id="PR00121">
    <property type="entry name" value="NAKATPASE"/>
</dbReference>
<dbReference type="GO" id="GO:0030007">
    <property type="term" value="P:intracellular potassium ion homeostasis"/>
    <property type="evidence" value="ECO:0007669"/>
    <property type="project" value="TreeGrafter"/>
</dbReference>
<dbReference type="SFLD" id="SFLDF00027">
    <property type="entry name" value="p-type_atpase"/>
    <property type="match status" value="1"/>
</dbReference>
<dbReference type="Gene3D" id="3.40.50.1000">
    <property type="entry name" value="HAD superfamily/HAD-like"/>
    <property type="match status" value="1"/>
</dbReference>
<dbReference type="Gene3D" id="3.40.1110.10">
    <property type="entry name" value="Calcium-transporting ATPase, cytoplasmic domain N"/>
    <property type="match status" value="1"/>
</dbReference>
<sequence>MASEKENRKSLALVRTQTMERAQGNALPIEFRTLSIHVTETHRSNKEGTTTAFGSKGKAKASKDEASETDFFATVDFHKLTPAEINLRFNSNEALGLEQVEAERRLRTNGPNTLVSRKPNYLKKILGYVFGGFCSVLWIGVITFFICWRPILQPDPIDTNLALAVLVIFVILLQASFSAFQDFSTAKVMSSILDMIPADCMVYRDGQLIKIPASTLVVGDRVHLSLGNKVPADLRLVQASNDTRFDRAVLTGESEAIEAATTATDDNFLESKNIAFMGTHIVQGSCVGIVILKGNDTLMGRINKLTTGRKEKPTIIQQEISRFVRIIVCLTVLLAGLIFVVWIAWLHQKYPDFMPTQVMLVTLMGCVVAFIPEGMPACVSLTLMMIARRMRSNNILPKALTTVETLGCVNVICSDKTGTLTENKMFVTNFAFLDNESTPEEARSRLEKETRPNSLPQSDDSASILALRQLQLATLLCNNAKFDNDTLNLPIAERKIHGDATDSALLRFGSQVADASLLEPCFERTQEIPFNSRNKWMMAVYQGSAQNPQTIKALFGSDMMSAGSIGNEKDSQLVLVKGAPDVLLPYCTSFLSAATNTPQNLSPEWIAELSRIQMAWSRRGQRVLMLCKGRFVPYFAKSATASSGSGLQEELTRQGLQELCIVGLVGIMDPPRPEIKDTIAACRGAGARFFMVTGDFGLTAAAIAQQIGLFSSEREPDTYEDIVDPTRKGYKINSEGNFDDLGEYELGRPQFREGSSLVLTGSDISRMSPGEWNLVCAYEEIVFARTSPEQKLKIVTEFQQRDGVVAVTGDGVNDAPALKAADVGVAVVSGSDVAIEAADLILLGGFDSIPVAMRLGRLVFQNLQKVIGYLLPAGSWSEIFPVLINTFLGTPLSLSSFLMIIICCFTDSFPCTALVMEQQEFNLLALPPRNAKKEHLITGRIYLQSYIFIGSVMTFFSNMLFYMYIKEYTGVSFKDLVFTFGSPNFENRFDGISDADFNNYYVNTGQCVTFVALVIMQWGNILSIRNRRLSILQADPIRPERRNLWLFAGMLAALLMAIFVTEVPWINQVMLTNPVPIKYWLLPIPCAVAVLLLDEIRKAAVRAFPRSLIAKLAW</sequence>
<keyword evidence="2" id="KW-1003">Cell membrane</keyword>
<dbReference type="SFLD" id="SFLDG00002">
    <property type="entry name" value="C1.7:_P-type_atpase_like"/>
    <property type="match status" value="1"/>
</dbReference>
<dbReference type="GO" id="GO:0005524">
    <property type="term" value="F:ATP binding"/>
    <property type="evidence" value="ECO:0007669"/>
    <property type="project" value="UniProtKB-KW"/>
</dbReference>
<dbReference type="GO" id="GO:0006883">
    <property type="term" value="P:intracellular sodium ion homeostasis"/>
    <property type="evidence" value="ECO:0007669"/>
    <property type="project" value="TreeGrafter"/>
</dbReference>
<dbReference type="Gene3D" id="1.20.1110.10">
    <property type="entry name" value="Calcium-transporting ATPase, transmembrane domain"/>
    <property type="match status" value="1"/>
</dbReference>
<evidence type="ECO:0000259" key="10">
    <source>
        <dbReference type="SMART" id="SM00831"/>
    </source>
</evidence>
<feature type="transmembrane region" description="Helical" evidence="9">
    <location>
        <begin position="1000"/>
        <end position="1023"/>
    </location>
</feature>
<dbReference type="OrthoDB" id="158672at2759"/>
<feature type="transmembrane region" description="Helical" evidence="9">
    <location>
        <begin position="323"/>
        <end position="346"/>
    </location>
</feature>
<dbReference type="InterPro" id="IPR044492">
    <property type="entry name" value="P_typ_ATPase_HD_dom"/>
</dbReference>
<dbReference type="SUPFAM" id="SSF81665">
    <property type="entry name" value="Calcium ATPase, transmembrane domain M"/>
    <property type="match status" value="1"/>
</dbReference>
<dbReference type="AlphaFoldDB" id="A0A197JV73"/>
<feature type="transmembrane region" description="Helical" evidence="9">
    <location>
        <begin position="866"/>
        <end position="888"/>
    </location>
</feature>
<keyword evidence="5" id="KW-0067">ATP-binding</keyword>
<dbReference type="GO" id="GO:0036376">
    <property type="term" value="P:sodium ion export across plasma membrane"/>
    <property type="evidence" value="ECO:0007669"/>
    <property type="project" value="TreeGrafter"/>
</dbReference>
<feature type="transmembrane region" description="Helical" evidence="9">
    <location>
        <begin position="358"/>
        <end position="386"/>
    </location>
</feature>
<proteinExistence type="predicted"/>
<dbReference type="InterPro" id="IPR001757">
    <property type="entry name" value="P_typ_ATPase"/>
</dbReference>
<protein>
    <submittedName>
        <fullName evidence="11">Calcium ATPase</fullName>
    </submittedName>
</protein>
<keyword evidence="12" id="KW-1185">Reference proteome</keyword>
<dbReference type="InterPro" id="IPR008250">
    <property type="entry name" value="ATPase_P-typ_transduc_dom_A_sf"/>
</dbReference>
<evidence type="ECO:0000256" key="5">
    <source>
        <dbReference type="ARBA" id="ARBA00022840"/>
    </source>
</evidence>
<dbReference type="InterPro" id="IPR023214">
    <property type="entry name" value="HAD_sf"/>
</dbReference>
<evidence type="ECO:0000256" key="4">
    <source>
        <dbReference type="ARBA" id="ARBA00022741"/>
    </source>
</evidence>
<dbReference type="InterPro" id="IPR059000">
    <property type="entry name" value="ATPase_P-type_domA"/>
</dbReference>
<dbReference type="PROSITE" id="PS00154">
    <property type="entry name" value="ATPASE_E1_E2"/>
    <property type="match status" value="1"/>
</dbReference>
<name>A0A197JV73_9FUNG</name>
<dbReference type="Pfam" id="PF00122">
    <property type="entry name" value="E1-E2_ATPase"/>
    <property type="match status" value="1"/>
</dbReference>
<evidence type="ECO:0000313" key="11">
    <source>
        <dbReference type="EMBL" id="OAQ29110.1"/>
    </source>
</evidence>
<accession>A0A197JV73</accession>
<feature type="transmembrane region" description="Helical" evidence="9">
    <location>
        <begin position="1044"/>
        <end position="1065"/>
    </location>
</feature>
<dbReference type="GO" id="GO:1990573">
    <property type="term" value="P:potassium ion import across plasma membrane"/>
    <property type="evidence" value="ECO:0007669"/>
    <property type="project" value="TreeGrafter"/>
</dbReference>
<dbReference type="InterPro" id="IPR006068">
    <property type="entry name" value="ATPase_P-typ_cation-transptr_C"/>
</dbReference>
<dbReference type="Proteomes" id="UP000078512">
    <property type="component" value="Unassembled WGS sequence"/>
</dbReference>
<dbReference type="InterPro" id="IPR036412">
    <property type="entry name" value="HAD-like_sf"/>
</dbReference>
<dbReference type="PRINTS" id="PR00119">
    <property type="entry name" value="CATATPASE"/>
</dbReference>
<dbReference type="NCBIfam" id="TIGR01494">
    <property type="entry name" value="ATPase_P-type"/>
    <property type="match status" value="2"/>
</dbReference>
<dbReference type="Pfam" id="PF00690">
    <property type="entry name" value="Cation_ATPase_N"/>
    <property type="match status" value="1"/>
</dbReference>
<feature type="transmembrane region" description="Helical" evidence="9">
    <location>
        <begin position="941"/>
        <end position="965"/>
    </location>
</feature>
<keyword evidence="3 9" id="KW-0812">Transmembrane</keyword>
<dbReference type="GO" id="GO:0005391">
    <property type="term" value="F:P-type sodium:potassium-exchanging transporter activity"/>
    <property type="evidence" value="ECO:0007669"/>
    <property type="project" value="TreeGrafter"/>
</dbReference>
<evidence type="ECO:0000256" key="8">
    <source>
        <dbReference type="ARBA" id="ARBA00023136"/>
    </source>
</evidence>
<dbReference type="SUPFAM" id="SSF81660">
    <property type="entry name" value="Metal cation-transporting ATPase, ATP-binding domain N"/>
    <property type="match status" value="1"/>
</dbReference>
<dbReference type="Pfam" id="PF00689">
    <property type="entry name" value="Cation_ATPase_C"/>
    <property type="match status" value="1"/>
</dbReference>
<gene>
    <name evidence="11" type="ORF">K457DRAFT_138143</name>
</gene>
<comment type="subcellular location">
    <subcellularLocation>
        <location evidence="1">Cell membrane</location>
        <topology evidence="1">Multi-pass membrane protein</topology>
    </subcellularLocation>
</comment>
<dbReference type="EMBL" id="KV442043">
    <property type="protein sequence ID" value="OAQ29110.1"/>
    <property type="molecule type" value="Genomic_DNA"/>
</dbReference>
<evidence type="ECO:0000313" key="12">
    <source>
        <dbReference type="Proteomes" id="UP000078512"/>
    </source>
</evidence>
<dbReference type="InterPro" id="IPR004014">
    <property type="entry name" value="ATPase_P-typ_cation-transptr_N"/>
</dbReference>
<evidence type="ECO:0000256" key="1">
    <source>
        <dbReference type="ARBA" id="ARBA00004651"/>
    </source>
</evidence>
<organism evidence="11 12">
    <name type="scientific">Linnemannia elongata AG-77</name>
    <dbReference type="NCBI Taxonomy" id="1314771"/>
    <lineage>
        <taxon>Eukaryota</taxon>
        <taxon>Fungi</taxon>
        <taxon>Fungi incertae sedis</taxon>
        <taxon>Mucoromycota</taxon>
        <taxon>Mortierellomycotina</taxon>
        <taxon>Mortierellomycetes</taxon>
        <taxon>Mortierellales</taxon>
        <taxon>Mortierellaceae</taxon>
        <taxon>Linnemannia</taxon>
    </lineage>
</organism>
<dbReference type="PANTHER" id="PTHR43294">
    <property type="entry name" value="SODIUM/POTASSIUM-TRANSPORTING ATPASE SUBUNIT ALPHA"/>
    <property type="match status" value="1"/>
</dbReference>
<dbReference type="InterPro" id="IPR023299">
    <property type="entry name" value="ATPase_P-typ_cyto_dom_N"/>
</dbReference>
<dbReference type="InterPro" id="IPR050510">
    <property type="entry name" value="Cation_transp_ATPase_P-type"/>
</dbReference>
<dbReference type="SFLD" id="SFLDS00003">
    <property type="entry name" value="Haloacid_Dehalogenase"/>
    <property type="match status" value="1"/>
</dbReference>
<feature type="transmembrane region" description="Helical" evidence="9">
    <location>
        <begin position="161"/>
        <end position="180"/>
    </location>
</feature>
<feature type="transmembrane region" description="Helical" evidence="9">
    <location>
        <begin position="894"/>
        <end position="916"/>
    </location>
</feature>
<feature type="domain" description="Cation-transporting P-type ATPase N-terminal" evidence="10">
    <location>
        <begin position="76"/>
        <end position="149"/>
    </location>
</feature>
<keyword evidence="4" id="KW-0547">Nucleotide-binding</keyword>
<feature type="transmembrane region" description="Helical" evidence="9">
    <location>
        <begin position="1077"/>
        <end position="1096"/>
    </location>
</feature>
<dbReference type="STRING" id="1314771.A0A197JV73"/>
<dbReference type="SUPFAM" id="SSF81653">
    <property type="entry name" value="Calcium ATPase, transduction domain A"/>
    <property type="match status" value="1"/>
</dbReference>
<keyword evidence="8 9" id="KW-0472">Membrane</keyword>
<feature type="transmembrane region" description="Helical" evidence="9">
    <location>
        <begin position="125"/>
        <end position="146"/>
    </location>
</feature>
<dbReference type="SMART" id="SM00831">
    <property type="entry name" value="Cation_ATPase_N"/>
    <property type="match status" value="1"/>
</dbReference>
<dbReference type="InterPro" id="IPR023298">
    <property type="entry name" value="ATPase_P-typ_TM_dom_sf"/>
</dbReference>
<evidence type="ECO:0000256" key="9">
    <source>
        <dbReference type="SAM" id="Phobius"/>
    </source>
</evidence>
<dbReference type="InterPro" id="IPR018303">
    <property type="entry name" value="ATPase_P-typ_P_site"/>
</dbReference>
<evidence type="ECO:0000256" key="6">
    <source>
        <dbReference type="ARBA" id="ARBA00022967"/>
    </source>
</evidence>
<dbReference type="GO" id="GO:1902600">
    <property type="term" value="P:proton transmembrane transport"/>
    <property type="evidence" value="ECO:0007669"/>
    <property type="project" value="TreeGrafter"/>
</dbReference>
<evidence type="ECO:0000256" key="7">
    <source>
        <dbReference type="ARBA" id="ARBA00022989"/>
    </source>
</evidence>
<dbReference type="PANTHER" id="PTHR43294:SF21">
    <property type="entry name" value="CATION TRANSPORTING ATPASE"/>
    <property type="match status" value="1"/>
</dbReference>
<reference evidence="11 12" key="1">
    <citation type="submission" date="2016-05" db="EMBL/GenBank/DDBJ databases">
        <title>Genome sequencing reveals origins of a unique bacterial endosymbiosis in the earliest lineages of terrestrial Fungi.</title>
        <authorList>
            <consortium name="DOE Joint Genome Institute"/>
            <person name="Uehling J."/>
            <person name="Gryganskyi A."/>
            <person name="Hameed K."/>
            <person name="Tschaplinski T."/>
            <person name="Misztal P."/>
            <person name="Wu S."/>
            <person name="Desiro A."/>
            <person name="Vande Pol N."/>
            <person name="Du Z.-Y."/>
            <person name="Zienkiewicz A."/>
            <person name="Zienkiewicz K."/>
            <person name="Morin E."/>
            <person name="Tisserant E."/>
            <person name="Splivallo R."/>
            <person name="Hainaut M."/>
            <person name="Henrissat B."/>
            <person name="Ohm R."/>
            <person name="Kuo A."/>
            <person name="Yan J."/>
            <person name="Lipzen A."/>
            <person name="Nolan M."/>
            <person name="Labutti K."/>
            <person name="Barry K."/>
            <person name="Goldstein A."/>
            <person name="Labbe J."/>
            <person name="Schadt C."/>
            <person name="Tuskan G."/>
            <person name="Grigoriev I."/>
            <person name="Martin F."/>
            <person name="Vilgalys R."/>
            <person name="Bonito G."/>
        </authorList>
    </citation>
    <scope>NUCLEOTIDE SEQUENCE [LARGE SCALE GENOMIC DNA]</scope>
    <source>
        <strain evidence="11 12">AG-77</strain>
    </source>
</reference>
<dbReference type="GO" id="GO:0005886">
    <property type="term" value="C:plasma membrane"/>
    <property type="evidence" value="ECO:0007669"/>
    <property type="project" value="UniProtKB-SubCell"/>
</dbReference>
<keyword evidence="6" id="KW-1278">Translocase</keyword>
<evidence type="ECO:0000256" key="2">
    <source>
        <dbReference type="ARBA" id="ARBA00022475"/>
    </source>
</evidence>
<dbReference type="GO" id="GO:0016887">
    <property type="term" value="F:ATP hydrolysis activity"/>
    <property type="evidence" value="ECO:0007669"/>
    <property type="project" value="InterPro"/>
</dbReference>
<dbReference type="FunFam" id="3.40.50.1000:FF:000001">
    <property type="entry name" value="Phospholipid-transporting ATPase IC"/>
    <property type="match status" value="1"/>
</dbReference>
<dbReference type="SUPFAM" id="SSF56784">
    <property type="entry name" value="HAD-like"/>
    <property type="match status" value="1"/>
</dbReference>
<keyword evidence="7 9" id="KW-1133">Transmembrane helix</keyword>
<dbReference type="Gene3D" id="2.70.150.10">
    <property type="entry name" value="Calcium-transporting ATPase, cytoplasmic transduction domain A"/>
    <property type="match status" value="1"/>
</dbReference>
<evidence type="ECO:0000256" key="3">
    <source>
        <dbReference type="ARBA" id="ARBA00022692"/>
    </source>
</evidence>